<dbReference type="RefSeq" id="XP_067513210.1">
    <property type="nucleotide sequence ID" value="XM_067657109.1"/>
</dbReference>
<keyword evidence="4" id="KW-1185">Reference proteome</keyword>
<dbReference type="GO" id="GO:0071944">
    <property type="term" value="C:cell periphery"/>
    <property type="evidence" value="ECO:0007669"/>
    <property type="project" value="TreeGrafter"/>
</dbReference>
<dbReference type="InterPro" id="IPR033979">
    <property type="entry name" value="MINDY_domain"/>
</dbReference>
<dbReference type="Pfam" id="PF04424">
    <property type="entry name" value="MINDY_DUB"/>
    <property type="match status" value="2"/>
</dbReference>
<evidence type="ECO:0000313" key="4">
    <source>
        <dbReference type="Proteomes" id="UP000009138"/>
    </source>
</evidence>
<dbReference type="STRING" id="246409.I1BNN4"/>
<dbReference type="GO" id="GO:0004843">
    <property type="term" value="F:cysteine-type deubiquitinase activity"/>
    <property type="evidence" value="ECO:0007669"/>
    <property type="project" value="InterPro"/>
</dbReference>
<accession>I1BNN4</accession>
<name>I1BNN4_RHIO9</name>
<proteinExistence type="predicted"/>
<dbReference type="GO" id="GO:0016807">
    <property type="term" value="F:cysteine-type carboxypeptidase activity"/>
    <property type="evidence" value="ECO:0007669"/>
    <property type="project" value="TreeGrafter"/>
</dbReference>
<dbReference type="GeneID" id="93609490"/>
<organism evidence="3 4">
    <name type="scientific">Rhizopus delemar (strain RA 99-880 / ATCC MYA-4621 / FGSC 9543 / NRRL 43880)</name>
    <name type="common">Mucormycosis agent</name>
    <name type="synonym">Rhizopus arrhizus var. delemar</name>
    <dbReference type="NCBI Taxonomy" id="246409"/>
    <lineage>
        <taxon>Eukaryota</taxon>
        <taxon>Fungi</taxon>
        <taxon>Fungi incertae sedis</taxon>
        <taxon>Mucoromycota</taxon>
        <taxon>Mucoromycotina</taxon>
        <taxon>Mucoromycetes</taxon>
        <taxon>Mucorales</taxon>
        <taxon>Mucorineae</taxon>
        <taxon>Rhizopodaceae</taxon>
        <taxon>Rhizopus</taxon>
    </lineage>
</organism>
<feature type="region of interest" description="Disordered" evidence="1">
    <location>
        <begin position="163"/>
        <end position="192"/>
    </location>
</feature>
<feature type="domain" description="MINDY deubiquitinase" evidence="2">
    <location>
        <begin position="99"/>
        <end position="135"/>
    </location>
</feature>
<dbReference type="AlphaFoldDB" id="I1BNN4"/>
<dbReference type="GO" id="GO:0071108">
    <property type="term" value="P:protein K48-linked deubiquitination"/>
    <property type="evidence" value="ECO:0007669"/>
    <property type="project" value="TreeGrafter"/>
</dbReference>
<reference evidence="3 4" key="1">
    <citation type="journal article" date="2009" name="PLoS Genet.">
        <title>Genomic analysis of the basal lineage fungus Rhizopus oryzae reveals a whole-genome duplication.</title>
        <authorList>
            <person name="Ma L.-J."/>
            <person name="Ibrahim A.S."/>
            <person name="Skory C."/>
            <person name="Grabherr M.G."/>
            <person name="Burger G."/>
            <person name="Butler M."/>
            <person name="Elias M."/>
            <person name="Idnurm A."/>
            <person name="Lang B.F."/>
            <person name="Sone T."/>
            <person name="Abe A."/>
            <person name="Calvo S.E."/>
            <person name="Corrochano L.M."/>
            <person name="Engels R."/>
            <person name="Fu J."/>
            <person name="Hansberg W."/>
            <person name="Kim J.-M."/>
            <person name="Kodira C.D."/>
            <person name="Koehrsen M.J."/>
            <person name="Liu B."/>
            <person name="Miranda-Saavedra D."/>
            <person name="O'Leary S."/>
            <person name="Ortiz-Castellanos L."/>
            <person name="Poulter R."/>
            <person name="Rodriguez-Romero J."/>
            <person name="Ruiz-Herrera J."/>
            <person name="Shen Y.-Q."/>
            <person name="Zeng Q."/>
            <person name="Galagan J."/>
            <person name="Birren B.W."/>
            <person name="Cuomo C.A."/>
            <person name="Wickes B.L."/>
        </authorList>
    </citation>
    <scope>NUCLEOTIDE SEQUENCE [LARGE SCALE GENOMIC DNA]</scope>
    <source>
        <strain evidence="4">RA 99-880 / ATCC MYA-4621 / FGSC 9543 / NRRL 43880</strain>
    </source>
</reference>
<dbReference type="OMA" id="VIVEHCK"/>
<dbReference type="EMBL" id="CH476733">
    <property type="protein sequence ID" value="EIE77814.1"/>
    <property type="molecule type" value="Genomic_DNA"/>
</dbReference>
<evidence type="ECO:0000259" key="2">
    <source>
        <dbReference type="Pfam" id="PF04424"/>
    </source>
</evidence>
<dbReference type="GO" id="GO:1990380">
    <property type="term" value="F:K48-linked deubiquitinase activity"/>
    <property type="evidence" value="ECO:0007669"/>
    <property type="project" value="InterPro"/>
</dbReference>
<evidence type="ECO:0000313" key="3">
    <source>
        <dbReference type="EMBL" id="EIE77814.1"/>
    </source>
</evidence>
<gene>
    <name evidence="3" type="ORF">RO3G_02518</name>
</gene>
<protein>
    <recommendedName>
        <fullName evidence="2">MINDY deubiquitinase domain-containing protein</fullName>
    </recommendedName>
</protein>
<dbReference type="OrthoDB" id="10261212at2759"/>
<dbReference type="VEuPathDB" id="FungiDB:RO3G_02518"/>
<sequence>MFELFGVDLVHGWIVDPQDTETYEVIVKSCKNYNQTVECIVQANESRSDNPPTQIEEEKLHQAFVADEFLKDTATQLTYYGLELLLAAIPEDDLHPEFGLLMLVTDSGFIKEKSVTWESLGDVDQGSSEFFNDSFRQYQQHPPLNEHEDIDLDHAIAISLQQQQLQEQQHHQQQQQQQQHQLNQQQQKHQEL</sequence>
<dbReference type="GO" id="GO:0005829">
    <property type="term" value="C:cytosol"/>
    <property type="evidence" value="ECO:0007669"/>
    <property type="project" value="TreeGrafter"/>
</dbReference>
<dbReference type="InParanoid" id="I1BNN4"/>
<dbReference type="PANTHER" id="PTHR18063:SF6">
    <property type="entry name" value="UBIQUITIN CARBOXYL-TERMINAL HYDROLASE"/>
    <property type="match status" value="1"/>
</dbReference>
<feature type="domain" description="MINDY deubiquitinase" evidence="2">
    <location>
        <begin position="1"/>
        <end position="94"/>
    </location>
</feature>
<dbReference type="InterPro" id="IPR007518">
    <property type="entry name" value="MINDY"/>
</dbReference>
<evidence type="ECO:0000256" key="1">
    <source>
        <dbReference type="SAM" id="MobiDB-lite"/>
    </source>
</evidence>
<dbReference type="Proteomes" id="UP000009138">
    <property type="component" value="Unassembled WGS sequence"/>
</dbReference>
<dbReference type="eggNOG" id="KOG2427">
    <property type="taxonomic scope" value="Eukaryota"/>
</dbReference>
<dbReference type="PANTHER" id="PTHR18063">
    <property type="entry name" value="NF-E2 INDUCIBLE PROTEIN"/>
    <property type="match status" value="1"/>
</dbReference>